<dbReference type="AlphaFoldDB" id="A0A7V5RP74"/>
<dbReference type="Pfam" id="PF03692">
    <property type="entry name" value="CxxCxxCC"/>
    <property type="match status" value="1"/>
</dbReference>
<dbReference type="Proteomes" id="UP000885771">
    <property type="component" value="Unassembled WGS sequence"/>
</dbReference>
<dbReference type="PANTHER" id="PTHR35866:SF2">
    <property type="entry name" value="YKGJ FAMILY CYSTEINE CLUSTER PROTEIN"/>
    <property type="match status" value="1"/>
</dbReference>
<protein>
    <submittedName>
        <fullName evidence="1">YkgJ family cysteine cluster protein</fullName>
    </submittedName>
</protein>
<sequence length="205" mass="23826">MKGRLMGKLEAFPQVIGEYRFECTRCGNCCTGDQRVWLNPGDLKRMAVHLGYDHTEELFRRKLVVLEQGENGAWRPRILFKHYKKLRFCPFLENSLGEDGAVTGLCRLHPLHKPLICSLAPLGRRWDAETEKSEWIFVKPAPDCPGVNSKKVQLLRETLERHDREIEEENLFFAKLQHLLGNKSKQPAFRELYFFKTGLREESPG</sequence>
<organism evidence="1">
    <name type="scientific">Caldithrix abyssi</name>
    <dbReference type="NCBI Taxonomy" id="187145"/>
    <lineage>
        <taxon>Bacteria</taxon>
        <taxon>Pseudomonadati</taxon>
        <taxon>Calditrichota</taxon>
        <taxon>Calditrichia</taxon>
        <taxon>Calditrichales</taxon>
        <taxon>Calditrichaceae</taxon>
        <taxon>Caldithrix</taxon>
    </lineage>
</organism>
<proteinExistence type="predicted"/>
<name>A0A7V5RP74_CALAY</name>
<reference evidence="1" key="1">
    <citation type="journal article" date="2020" name="mSystems">
        <title>Genome- and Community-Level Interaction Insights into Carbon Utilization and Element Cycling Functions of Hydrothermarchaeota in Hydrothermal Sediment.</title>
        <authorList>
            <person name="Zhou Z."/>
            <person name="Liu Y."/>
            <person name="Xu W."/>
            <person name="Pan J."/>
            <person name="Luo Z.H."/>
            <person name="Li M."/>
        </authorList>
    </citation>
    <scope>NUCLEOTIDE SEQUENCE [LARGE SCALE GENOMIC DNA]</scope>
    <source>
        <strain evidence="1">HyVt-460</strain>
    </source>
</reference>
<evidence type="ECO:0000313" key="1">
    <source>
        <dbReference type="EMBL" id="HHM02208.1"/>
    </source>
</evidence>
<gene>
    <name evidence="1" type="ORF">ENJ15_04290</name>
</gene>
<accession>A0A7V5RP74</accession>
<dbReference type="PANTHER" id="PTHR35866">
    <property type="entry name" value="PUTATIVE-RELATED"/>
    <property type="match status" value="1"/>
</dbReference>
<comment type="caution">
    <text evidence="1">The sequence shown here is derived from an EMBL/GenBank/DDBJ whole genome shotgun (WGS) entry which is preliminary data.</text>
</comment>
<dbReference type="InterPro" id="IPR005358">
    <property type="entry name" value="Puta_zinc/iron-chelating_dom"/>
</dbReference>
<dbReference type="EMBL" id="DRLI01000162">
    <property type="protein sequence ID" value="HHM02208.1"/>
    <property type="molecule type" value="Genomic_DNA"/>
</dbReference>